<comment type="caution">
    <text evidence="1">The sequence shown here is derived from an EMBL/GenBank/DDBJ whole genome shotgun (WGS) entry which is preliminary data.</text>
</comment>
<dbReference type="EMBL" id="PVXM01000049">
    <property type="protein sequence ID" value="PRR70215.1"/>
    <property type="molecule type" value="Genomic_DNA"/>
</dbReference>
<gene>
    <name evidence="1" type="ORF">MOHU_20060</name>
</gene>
<accession>A0A2T0AMV5</accession>
<sequence>MDSRQSTPGRPEANQDWVERLQWLGIKVEKPGDERDKDTPGI</sequence>
<evidence type="ECO:0000313" key="1">
    <source>
        <dbReference type="EMBL" id="PRR70215.1"/>
    </source>
</evidence>
<proteinExistence type="predicted"/>
<organism evidence="1 2">
    <name type="scientific">Neomoorella humiferrea</name>
    <dbReference type="NCBI Taxonomy" id="676965"/>
    <lineage>
        <taxon>Bacteria</taxon>
        <taxon>Bacillati</taxon>
        <taxon>Bacillota</taxon>
        <taxon>Clostridia</taxon>
        <taxon>Neomoorellales</taxon>
        <taxon>Neomoorellaceae</taxon>
        <taxon>Neomoorella</taxon>
    </lineage>
</organism>
<dbReference type="Proteomes" id="UP000238415">
    <property type="component" value="Unassembled WGS sequence"/>
</dbReference>
<keyword evidence="2" id="KW-1185">Reference proteome</keyword>
<protein>
    <submittedName>
        <fullName evidence="1">Uncharacterized protein</fullName>
    </submittedName>
</protein>
<dbReference type="AlphaFoldDB" id="A0A2T0AMV5"/>
<dbReference type="RefSeq" id="WP_277997041.1">
    <property type="nucleotide sequence ID" value="NZ_CP136418.1"/>
</dbReference>
<evidence type="ECO:0000313" key="2">
    <source>
        <dbReference type="Proteomes" id="UP000238415"/>
    </source>
</evidence>
<reference evidence="1 2" key="1">
    <citation type="submission" date="2018-03" db="EMBL/GenBank/DDBJ databases">
        <title>Genome sequence of Moorella humiferrea DSM 23265.</title>
        <authorList>
            <person name="Poehlein A."/>
            <person name="Daniel R."/>
        </authorList>
    </citation>
    <scope>NUCLEOTIDE SEQUENCE [LARGE SCALE GENOMIC DNA]</scope>
    <source>
        <strain evidence="1 2">DSM 23265</strain>
    </source>
</reference>
<name>A0A2T0AMV5_9FIRM</name>